<evidence type="ECO:0000313" key="2">
    <source>
        <dbReference type="Proteomes" id="UP000182284"/>
    </source>
</evidence>
<proteinExistence type="predicted"/>
<evidence type="ECO:0000313" key="1">
    <source>
        <dbReference type="EMBL" id="SDG47141.1"/>
    </source>
</evidence>
<reference evidence="1 2" key="1">
    <citation type="submission" date="2016-10" db="EMBL/GenBank/DDBJ databases">
        <authorList>
            <person name="de Groot N.N."/>
        </authorList>
    </citation>
    <scope>NUCLEOTIDE SEQUENCE [LARGE SCALE GENOMIC DNA]</scope>
    <source>
        <strain evidence="1 2">DSM 27375</strain>
    </source>
</reference>
<dbReference type="RefSeq" id="WP_074647435.1">
    <property type="nucleotide sequence ID" value="NZ_FNBL01000022.1"/>
</dbReference>
<dbReference type="EMBL" id="FNBL01000022">
    <property type="protein sequence ID" value="SDG47141.1"/>
    <property type="molecule type" value="Genomic_DNA"/>
</dbReference>
<dbReference type="Proteomes" id="UP000182284">
    <property type="component" value="Unassembled WGS sequence"/>
</dbReference>
<organism evidence="1 2">
    <name type="scientific">Celeribacter baekdonensis</name>
    <dbReference type="NCBI Taxonomy" id="875171"/>
    <lineage>
        <taxon>Bacteria</taxon>
        <taxon>Pseudomonadati</taxon>
        <taxon>Pseudomonadota</taxon>
        <taxon>Alphaproteobacteria</taxon>
        <taxon>Rhodobacterales</taxon>
        <taxon>Roseobacteraceae</taxon>
        <taxon>Celeribacter</taxon>
    </lineage>
</organism>
<dbReference type="Gene3D" id="1.10.238.160">
    <property type="match status" value="1"/>
</dbReference>
<accession>A0A1G7UIR2</accession>
<sequence length="86" mass="10122">MQPEQEAKPQFLTVDQVGERYGTSKASIWRWRKKVKHFPAPLKVGPNCTRWRISDLEKYEQDLHDISRTAFPSPYDEGLSERVEMT</sequence>
<name>A0A1G7UIR2_9RHOB</name>
<dbReference type="AlphaFoldDB" id="A0A1G7UIR2"/>
<dbReference type="OrthoDB" id="8452166at2"/>
<protein>
    <submittedName>
        <fullName evidence="1">Transcriptional regulator, AlpA family</fullName>
    </submittedName>
</protein>
<gene>
    <name evidence="1" type="ORF">SAMN04488117_12242</name>
</gene>